<proteinExistence type="predicted"/>
<dbReference type="AlphaFoldDB" id="A0A1U7NN01"/>
<dbReference type="RefSeq" id="WP_076341315.1">
    <property type="nucleotide sequence ID" value="NZ_CAJTMI010000029.1"/>
</dbReference>
<sequence length="159" mass="18173">MIEVNLEMEVSAKELFDVIVPSVIYDIKQATGKSVNVSALHDNYTYKKKLKSKMGKDASVRVTITRFTYPTIYEAEFDSGAGKNRMRYEVEELDNGNIGLSYMEDFEGQGKMAAMNGWLVGLVYNHKAKKDIKKRLRAMERSIIENRESDSENQEEAEN</sequence>
<dbReference type="GeneID" id="78275446"/>
<dbReference type="Proteomes" id="UP000186705">
    <property type="component" value="Unassembled WGS sequence"/>
</dbReference>
<dbReference type="SUPFAM" id="SSF55961">
    <property type="entry name" value="Bet v1-like"/>
    <property type="match status" value="1"/>
</dbReference>
<organism evidence="1 2">
    <name type="scientific">Dubosiella newyorkensis</name>
    <dbReference type="NCBI Taxonomy" id="1862672"/>
    <lineage>
        <taxon>Bacteria</taxon>
        <taxon>Bacillati</taxon>
        <taxon>Bacillota</taxon>
        <taxon>Erysipelotrichia</taxon>
        <taxon>Erysipelotrichales</taxon>
        <taxon>Erysipelotrichaceae</taxon>
        <taxon>Dubosiella</taxon>
    </lineage>
</organism>
<evidence type="ECO:0008006" key="3">
    <source>
        <dbReference type="Google" id="ProtNLM"/>
    </source>
</evidence>
<protein>
    <recommendedName>
        <fullName evidence="3">DUF3284 domain-containing protein</fullName>
    </recommendedName>
</protein>
<evidence type="ECO:0000313" key="2">
    <source>
        <dbReference type="Proteomes" id="UP000186705"/>
    </source>
</evidence>
<gene>
    <name evidence="1" type="ORF">BO225_05740</name>
</gene>
<comment type="caution">
    <text evidence="1">The sequence shown here is derived from an EMBL/GenBank/DDBJ whole genome shotgun (WGS) entry which is preliminary data.</text>
</comment>
<dbReference type="EMBL" id="MPKA01000062">
    <property type="protein sequence ID" value="OLU46666.1"/>
    <property type="molecule type" value="Genomic_DNA"/>
</dbReference>
<keyword evidence="2" id="KW-1185">Reference proteome</keyword>
<dbReference type="InterPro" id="IPR021701">
    <property type="entry name" value="DUF3284"/>
</dbReference>
<dbReference type="STRING" id="1862672.BO225_05740"/>
<dbReference type="Pfam" id="PF11687">
    <property type="entry name" value="DUF3284"/>
    <property type="match status" value="1"/>
</dbReference>
<reference evidence="1 2" key="1">
    <citation type="submission" date="2016-11" db="EMBL/GenBank/DDBJ databases">
        <title>Description of two novel members of the family Erysipelotrichaceae: Ileibacterium lipovorans gen. nov., sp. nov. and Dubosiella newyorkensis, gen. nov., sp. nov.</title>
        <authorList>
            <person name="Cox L.M."/>
            <person name="Sohn J."/>
            <person name="Tyrrell K.L."/>
            <person name="Citron D.M."/>
            <person name="Lawson P.A."/>
            <person name="Patel N.B."/>
            <person name="Iizumi T."/>
            <person name="Perez-Perez G.I."/>
            <person name="Goldstein E.J."/>
            <person name="Blaser M.J."/>
        </authorList>
    </citation>
    <scope>NUCLEOTIDE SEQUENCE [LARGE SCALE GENOMIC DNA]</scope>
    <source>
        <strain evidence="1 2">NYU-BL-A4</strain>
    </source>
</reference>
<evidence type="ECO:0000313" key="1">
    <source>
        <dbReference type="EMBL" id="OLU46666.1"/>
    </source>
</evidence>
<name>A0A1U7NN01_9FIRM</name>
<dbReference type="OrthoDB" id="1956914at2"/>
<accession>A0A1U7NN01</accession>